<feature type="transmembrane region" description="Helical" evidence="10">
    <location>
        <begin position="30"/>
        <end position="58"/>
    </location>
</feature>
<keyword evidence="5 10" id="KW-0812">Transmembrane</keyword>
<feature type="transmembrane region" description="Helical" evidence="10">
    <location>
        <begin position="6"/>
        <end position="23"/>
    </location>
</feature>
<protein>
    <submittedName>
        <fullName evidence="11">Putative poly(Beta-D-mannuronate) O-acetylase</fullName>
    </submittedName>
</protein>
<dbReference type="PIRSF" id="PIRSF500217">
    <property type="entry name" value="AlgI"/>
    <property type="match status" value="1"/>
</dbReference>
<evidence type="ECO:0000256" key="1">
    <source>
        <dbReference type="ARBA" id="ARBA00004651"/>
    </source>
</evidence>
<feature type="transmembrane region" description="Helical" evidence="10">
    <location>
        <begin position="438"/>
        <end position="458"/>
    </location>
</feature>
<evidence type="ECO:0000256" key="9">
    <source>
        <dbReference type="PIRNR" id="PIRNR016636"/>
    </source>
</evidence>
<evidence type="ECO:0000313" key="12">
    <source>
        <dbReference type="Proteomes" id="UP000034883"/>
    </source>
</evidence>
<dbReference type="Pfam" id="PF03062">
    <property type="entry name" value="MBOAT"/>
    <property type="match status" value="1"/>
</dbReference>
<gene>
    <name evidence="11" type="ORF">DB32_005644</name>
</gene>
<reference evidence="11 12" key="1">
    <citation type="submission" date="2015-03" db="EMBL/GenBank/DDBJ databases">
        <title>Genome assembly of Sandaracinus amylolyticus DSM 53668.</title>
        <authorList>
            <person name="Sharma G."/>
            <person name="Subramanian S."/>
        </authorList>
    </citation>
    <scope>NUCLEOTIDE SEQUENCE [LARGE SCALE GENOMIC DNA]</scope>
    <source>
        <strain evidence="11 12">DSM 53668</strain>
    </source>
</reference>
<evidence type="ECO:0000256" key="7">
    <source>
        <dbReference type="ARBA" id="ARBA00023136"/>
    </source>
</evidence>
<dbReference type="PANTHER" id="PTHR13285:SF23">
    <property type="entry name" value="TEICHOIC ACID D-ALANYLTRANSFERASE"/>
    <property type="match status" value="1"/>
</dbReference>
<evidence type="ECO:0000256" key="5">
    <source>
        <dbReference type="ARBA" id="ARBA00022692"/>
    </source>
</evidence>
<dbReference type="GO" id="GO:0016746">
    <property type="term" value="F:acyltransferase activity"/>
    <property type="evidence" value="ECO:0007669"/>
    <property type="project" value="UniProtKB-KW"/>
</dbReference>
<dbReference type="InterPro" id="IPR028362">
    <property type="entry name" value="AlgI"/>
</dbReference>
<feature type="transmembrane region" description="Helical" evidence="10">
    <location>
        <begin position="405"/>
        <end position="426"/>
    </location>
</feature>
<evidence type="ECO:0000256" key="8">
    <source>
        <dbReference type="ARBA" id="ARBA00023315"/>
    </source>
</evidence>
<dbReference type="GO" id="GO:0005886">
    <property type="term" value="C:plasma membrane"/>
    <property type="evidence" value="ECO:0007669"/>
    <property type="project" value="UniProtKB-SubCell"/>
</dbReference>
<comment type="subcellular location">
    <subcellularLocation>
        <location evidence="1">Cell membrane</location>
        <topology evidence="1">Multi-pass membrane protein</topology>
    </subcellularLocation>
</comment>
<keyword evidence="8 9" id="KW-0012">Acyltransferase</keyword>
<sequence>MLFNSLDYLLFLALALAGWWVLARAGWVRLLFLIVASCVFYAAWQPWYLGLILGSTLIDWLVAKQIHAHEDDTTRKRWLSVSVVLNLGLLGTFKYFDFGSRAISDALAPIGLYPDPVLLNAILPVGISFYTFESLSYCIDVYRRKTAPAKSPLELLFFITFFPKLVAGPIARPADLLPQLDRAPRVDVARVSNGLFLIATGLVKKVVFADYVSVNLVDRVFDNPDAFTAAEVVIGLYGFTLQIYADFSGYTDVARGSAKLFGIELPENFDRPYQAKSPAEFWRRWHMTLSTWLRDYLYFPLGGSKLGERRTYLNLWLTIFLIGLWHGAAWTFVIYGALQATAVVLHRLTTRVTGKPAGGPDPLWLTALKIAGTMQFVVFSRILFRAESLDNAGEIVSRLGSGTSSLAQIAPGVWLVMLVGFAMHYTPRAWYATMRERFVALPAIAQGALLAVLAGALLELSSTQVVPYIYFQF</sequence>
<dbReference type="OrthoDB" id="139172at2"/>
<keyword evidence="12" id="KW-1185">Reference proteome</keyword>
<evidence type="ECO:0000256" key="2">
    <source>
        <dbReference type="ARBA" id="ARBA00010323"/>
    </source>
</evidence>
<keyword evidence="6 10" id="KW-1133">Transmembrane helix</keyword>
<evidence type="ECO:0000313" key="11">
    <source>
        <dbReference type="EMBL" id="AKF08495.1"/>
    </source>
</evidence>
<dbReference type="AlphaFoldDB" id="A0A0F6YKS5"/>
<feature type="transmembrane region" description="Helical" evidence="10">
    <location>
        <begin position="315"/>
        <end position="338"/>
    </location>
</feature>
<dbReference type="KEGG" id="samy:DB32_005644"/>
<keyword evidence="7 9" id="KW-0472">Membrane</keyword>
<dbReference type="RefSeq" id="WP_053235630.1">
    <property type="nucleotide sequence ID" value="NZ_CP011125.1"/>
</dbReference>
<dbReference type="Proteomes" id="UP000034883">
    <property type="component" value="Chromosome"/>
</dbReference>
<proteinExistence type="inferred from homology"/>
<dbReference type="InterPro" id="IPR051085">
    <property type="entry name" value="MB_O-acyltransferase"/>
</dbReference>
<dbReference type="EMBL" id="CP011125">
    <property type="protein sequence ID" value="AKF08495.1"/>
    <property type="molecule type" value="Genomic_DNA"/>
</dbReference>
<name>A0A0F6YKS5_9BACT</name>
<accession>A0A0F6YKS5</accession>
<evidence type="ECO:0000256" key="4">
    <source>
        <dbReference type="ARBA" id="ARBA00022679"/>
    </source>
</evidence>
<dbReference type="InterPro" id="IPR004299">
    <property type="entry name" value="MBOAT_fam"/>
</dbReference>
<dbReference type="STRING" id="927083.DB32_005644"/>
<dbReference type="InterPro" id="IPR024194">
    <property type="entry name" value="Ac/AlaTfrase_AlgI/DltB"/>
</dbReference>
<dbReference type="PIRSF" id="PIRSF016636">
    <property type="entry name" value="AlgI_DltB"/>
    <property type="match status" value="1"/>
</dbReference>
<comment type="similarity">
    <text evidence="2 9">Belongs to the membrane-bound acyltransferase family.</text>
</comment>
<dbReference type="GO" id="GO:0042121">
    <property type="term" value="P:alginic acid biosynthetic process"/>
    <property type="evidence" value="ECO:0007669"/>
    <property type="project" value="InterPro"/>
</dbReference>
<evidence type="ECO:0000256" key="3">
    <source>
        <dbReference type="ARBA" id="ARBA00022475"/>
    </source>
</evidence>
<evidence type="ECO:0000256" key="10">
    <source>
        <dbReference type="SAM" id="Phobius"/>
    </source>
</evidence>
<keyword evidence="4 9" id="KW-0808">Transferase</keyword>
<keyword evidence="3 9" id="KW-1003">Cell membrane</keyword>
<dbReference type="PANTHER" id="PTHR13285">
    <property type="entry name" value="ACYLTRANSFERASE"/>
    <property type="match status" value="1"/>
</dbReference>
<organism evidence="11 12">
    <name type="scientific">Sandaracinus amylolyticus</name>
    <dbReference type="NCBI Taxonomy" id="927083"/>
    <lineage>
        <taxon>Bacteria</taxon>
        <taxon>Pseudomonadati</taxon>
        <taxon>Myxococcota</taxon>
        <taxon>Polyangia</taxon>
        <taxon>Polyangiales</taxon>
        <taxon>Sandaracinaceae</taxon>
        <taxon>Sandaracinus</taxon>
    </lineage>
</organism>
<evidence type="ECO:0000256" key="6">
    <source>
        <dbReference type="ARBA" id="ARBA00022989"/>
    </source>
</evidence>